<protein>
    <submittedName>
        <fullName evidence="3">Uncharacterized protein</fullName>
    </submittedName>
</protein>
<evidence type="ECO:0000313" key="3">
    <source>
        <dbReference type="EMBL" id="PLW09507.1"/>
    </source>
</evidence>
<proteinExistence type="predicted"/>
<dbReference type="AlphaFoldDB" id="A0A2N5S8E2"/>
<dbReference type="Proteomes" id="UP000235388">
    <property type="component" value="Unassembled WGS sequence"/>
</dbReference>
<evidence type="ECO:0000313" key="4">
    <source>
        <dbReference type="Proteomes" id="UP000235388"/>
    </source>
</evidence>
<gene>
    <name evidence="3" type="ORF">PCANC_24193</name>
</gene>
<feature type="compositionally biased region" description="Pro residues" evidence="1">
    <location>
        <begin position="148"/>
        <end position="162"/>
    </location>
</feature>
<feature type="region of interest" description="Disordered" evidence="1">
    <location>
        <begin position="148"/>
        <end position="175"/>
    </location>
</feature>
<sequence>MLPSTTLIIRFCWAALMMMACVASAPMTTYCTLCKSLLERRISTQHCTATFHCDRGVEHTCGQEYSLFRDECHQVQRFGSTAAVLHHTVHLTGSCRNKHVVQAPCLVCLPPNYQSQPSTSARSSCLPLPPPRPTKMLFISEPKRAWPIPNPPALLPRPPKLKPPVTQSGHPDQTR</sequence>
<keyword evidence="4" id="KW-1185">Reference proteome</keyword>
<keyword evidence="2" id="KW-0732">Signal</keyword>
<comment type="caution">
    <text evidence="3">The sequence shown here is derived from an EMBL/GenBank/DDBJ whole genome shotgun (WGS) entry which is preliminary data.</text>
</comment>
<evidence type="ECO:0000256" key="2">
    <source>
        <dbReference type="SAM" id="SignalP"/>
    </source>
</evidence>
<evidence type="ECO:0000256" key="1">
    <source>
        <dbReference type="SAM" id="MobiDB-lite"/>
    </source>
</evidence>
<feature type="signal peptide" evidence="2">
    <location>
        <begin position="1"/>
        <end position="24"/>
    </location>
</feature>
<dbReference type="EMBL" id="PGCJ01001101">
    <property type="protein sequence ID" value="PLW09507.1"/>
    <property type="molecule type" value="Genomic_DNA"/>
</dbReference>
<reference evidence="3 4" key="1">
    <citation type="submission" date="2017-11" db="EMBL/GenBank/DDBJ databases">
        <title>De novo assembly and phasing of dikaryotic genomes from two isolates of Puccinia coronata f. sp. avenae, the causal agent of oat crown rust.</title>
        <authorList>
            <person name="Miller M.E."/>
            <person name="Zhang Y."/>
            <person name="Omidvar V."/>
            <person name="Sperschneider J."/>
            <person name="Schwessinger B."/>
            <person name="Raley C."/>
            <person name="Palmer J.M."/>
            <person name="Garnica D."/>
            <person name="Upadhyaya N."/>
            <person name="Rathjen J."/>
            <person name="Taylor J.M."/>
            <person name="Park R.F."/>
            <person name="Dodds P.N."/>
            <person name="Hirsch C.D."/>
            <person name="Kianian S.F."/>
            <person name="Figueroa M."/>
        </authorList>
    </citation>
    <scope>NUCLEOTIDE SEQUENCE [LARGE SCALE GENOMIC DNA]</scope>
    <source>
        <strain evidence="3">12NC29</strain>
    </source>
</reference>
<feature type="compositionally biased region" description="Polar residues" evidence="1">
    <location>
        <begin position="165"/>
        <end position="175"/>
    </location>
</feature>
<name>A0A2N5S8E2_9BASI</name>
<accession>A0A2N5S8E2</accession>
<feature type="chain" id="PRO_5014911380" evidence="2">
    <location>
        <begin position="25"/>
        <end position="175"/>
    </location>
</feature>
<organism evidence="3 4">
    <name type="scientific">Puccinia coronata f. sp. avenae</name>
    <dbReference type="NCBI Taxonomy" id="200324"/>
    <lineage>
        <taxon>Eukaryota</taxon>
        <taxon>Fungi</taxon>
        <taxon>Dikarya</taxon>
        <taxon>Basidiomycota</taxon>
        <taxon>Pucciniomycotina</taxon>
        <taxon>Pucciniomycetes</taxon>
        <taxon>Pucciniales</taxon>
        <taxon>Pucciniaceae</taxon>
        <taxon>Puccinia</taxon>
    </lineage>
</organism>